<accession>A0A518KE97</accession>
<gene>
    <name evidence="1" type="ORF">Spa11_43400</name>
</gene>
<dbReference type="KEGG" id="bmei:Spa11_43400"/>
<organism evidence="1 2">
    <name type="scientific">Botrimarina mediterranea</name>
    <dbReference type="NCBI Taxonomy" id="2528022"/>
    <lineage>
        <taxon>Bacteria</taxon>
        <taxon>Pseudomonadati</taxon>
        <taxon>Planctomycetota</taxon>
        <taxon>Planctomycetia</taxon>
        <taxon>Pirellulales</taxon>
        <taxon>Lacipirellulaceae</taxon>
        <taxon>Botrimarina</taxon>
    </lineage>
</organism>
<evidence type="ECO:0000313" key="2">
    <source>
        <dbReference type="Proteomes" id="UP000316426"/>
    </source>
</evidence>
<sequence>MPIQWNAEGDFAAVVDTLEPVTLYRCPHGGAGVEMLAWRFDDATDSPDDAEGAVRRRVVVWQLPLEVEGVSPQPGDVVVDGAGGCSTIRSVNRMRGATRWSCESVRATIAPEFAERFDWERPIFQETSEGPTVVGWRTVRPGLVGCFARADGLQPQDAVNPVSVTVTMVAPIDLREGDRVRRHRGGLYAVVDQMLPATAGDVYRVTAEEVGE</sequence>
<protein>
    <submittedName>
        <fullName evidence="1">Uncharacterized protein</fullName>
    </submittedName>
</protein>
<keyword evidence="2" id="KW-1185">Reference proteome</keyword>
<dbReference type="AlphaFoldDB" id="A0A518KE97"/>
<evidence type="ECO:0000313" key="1">
    <source>
        <dbReference type="EMBL" id="QDV76115.1"/>
    </source>
</evidence>
<dbReference type="RefSeq" id="WP_145116553.1">
    <property type="nucleotide sequence ID" value="NZ_CP036349.1"/>
</dbReference>
<dbReference type="Proteomes" id="UP000316426">
    <property type="component" value="Chromosome"/>
</dbReference>
<dbReference type="EMBL" id="CP036349">
    <property type="protein sequence ID" value="QDV76115.1"/>
    <property type="molecule type" value="Genomic_DNA"/>
</dbReference>
<reference evidence="1 2" key="1">
    <citation type="submission" date="2019-02" db="EMBL/GenBank/DDBJ databases">
        <title>Deep-cultivation of Planctomycetes and their phenomic and genomic characterization uncovers novel biology.</title>
        <authorList>
            <person name="Wiegand S."/>
            <person name="Jogler M."/>
            <person name="Boedeker C."/>
            <person name="Pinto D."/>
            <person name="Vollmers J."/>
            <person name="Rivas-Marin E."/>
            <person name="Kohn T."/>
            <person name="Peeters S.H."/>
            <person name="Heuer A."/>
            <person name="Rast P."/>
            <person name="Oberbeckmann S."/>
            <person name="Bunk B."/>
            <person name="Jeske O."/>
            <person name="Meyerdierks A."/>
            <person name="Storesund J.E."/>
            <person name="Kallscheuer N."/>
            <person name="Luecker S."/>
            <person name="Lage O.M."/>
            <person name="Pohl T."/>
            <person name="Merkel B.J."/>
            <person name="Hornburger P."/>
            <person name="Mueller R.-W."/>
            <person name="Bruemmer F."/>
            <person name="Labrenz M."/>
            <person name="Spormann A.M."/>
            <person name="Op den Camp H."/>
            <person name="Overmann J."/>
            <person name="Amann R."/>
            <person name="Jetten M.S.M."/>
            <person name="Mascher T."/>
            <person name="Medema M.H."/>
            <person name="Devos D.P."/>
            <person name="Kaster A.-K."/>
            <person name="Ovreas L."/>
            <person name="Rohde M."/>
            <person name="Galperin M.Y."/>
            <person name="Jogler C."/>
        </authorList>
    </citation>
    <scope>NUCLEOTIDE SEQUENCE [LARGE SCALE GENOMIC DNA]</scope>
    <source>
        <strain evidence="1 2">Spa11</strain>
    </source>
</reference>
<proteinExistence type="predicted"/>
<name>A0A518KE97_9BACT</name>